<accession>A0A2D2C066</accession>
<evidence type="ECO:0000313" key="3">
    <source>
        <dbReference type="Proteomes" id="UP000229314"/>
    </source>
</evidence>
<dbReference type="AlphaFoldDB" id="A0A2D2C066"/>
<feature type="region of interest" description="Disordered" evidence="1">
    <location>
        <begin position="1"/>
        <end position="28"/>
    </location>
</feature>
<evidence type="ECO:0000313" key="2">
    <source>
        <dbReference type="EMBL" id="ATQ55894.1"/>
    </source>
</evidence>
<dbReference type="Proteomes" id="UP000229314">
    <property type="component" value="Chromosome"/>
</dbReference>
<dbReference type="RefSeq" id="WP_099648842.1">
    <property type="nucleotide sequence ID" value="NZ_CAJGAB010000025.1"/>
</dbReference>
<dbReference type="EMBL" id="CP024422">
    <property type="protein sequence ID" value="ATQ55894.1"/>
    <property type="molecule type" value="Genomic_DNA"/>
</dbReference>
<sequence>MEGDLSATGPEERRPDDSPPANGPGPGIARQVEALQAQVRADGFRRMDDEQAFLDDLSGGI</sequence>
<name>A0A2D2C066_9RHOB</name>
<proteinExistence type="predicted"/>
<evidence type="ECO:0000256" key="1">
    <source>
        <dbReference type="SAM" id="MobiDB-lite"/>
    </source>
</evidence>
<dbReference type="GeneID" id="78897753"/>
<reference evidence="2 3" key="1">
    <citation type="submission" date="2017-10" db="EMBL/GenBank/DDBJ databases">
        <title>Complete genome sequence of Paracoccus yeei TT13 isolated from human skin.</title>
        <authorList>
            <person name="Lee K."/>
            <person name="Lim J.Y."/>
            <person name="Hwang I."/>
        </authorList>
    </citation>
    <scope>NUCLEOTIDE SEQUENCE [LARGE SCALE GENOMIC DNA]</scope>
    <source>
        <strain evidence="2 3">TT13</strain>
    </source>
</reference>
<gene>
    <name evidence="2" type="ORF">PYTT13_08710</name>
</gene>
<organism evidence="2 3">
    <name type="scientific">Paracoccus yeei</name>
    <dbReference type="NCBI Taxonomy" id="147645"/>
    <lineage>
        <taxon>Bacteria</taxon>
        <taxon>Pseudomonadati</taxon>
        <taxon>Pseudomonadota</taxon>
        <taxon>Alphaproteobacteria</taxon>
        <taxon>Rhodobacterales</taxon>
        <taxon>Paracoccaceae</taxon>
        <taxon>Paracoccus</taxon>
    </lineage>
</organism>
<protein>
    <submittedName>
        <fullName evidence="2">Uncharacterized protein</fullName>
    </submittedName>
</protein>